<comment type="caution">
    <text evidence="1">The sequence shown here is derived from an EMBL/GenBank/DDBJ whole genome shotgun (WGS) entry which is preliminary data.</text>
</comment>
<protein>
    <recommendedName>
        <fullName evidence="3">SCP2 domain-containing protein</fullName>
    </recommendedName>
</protein>
<dbReference type="RefSeq" id="XP_073556803.1">
    <property type="nucleotide sequence ID" value="XM_073704447.1"/>
</dbReference>
<accession>A0ABY2GZ89</accession>
<gene>
    <name evidence="1" type="ORF">CCMA1212_007276</name>
</gene>
<organism evidence="1 2">
    <name type="scientific">Trichoderma ghanense</name>
    <dbReference type="NCBI Taxonomy" id="65468"/>
    <lineage>
        <taxon>Eukaryota</taxon>
        <taxon>Fungi</taxon>
        <taxon>Dikarya</taxon>
        <taxon>Ascomycota</taxon>
        <taxon>Pezizomycotina</taxon>
        <taxon>Sordariomycetes</taxon>
        <taxon>Hypocreomycetidae</taxon>
        <taxon>Hypocreales</taxon>
        <taxon>Hypocreaceae</taxon>
        <taxon>Trichoderma</taxon>
    </lineage>
</organism>
<dbReference type="GeneID" id="300578897"/>
<name>A0ABY2GZ89_9HYPO</name>
<evidence type="ECO:0008006" key="3">
    <source>
        <dbReference type="Google" id="ProtNLM"/>
    </source>
</evidence>
<dbReference type="Proteomes" id="UP001642720">
    <property type="component" value="Unassembled WGS sequence"/>
</dbReference>
<dbReference type="EMBL" id="PPTA01000010">
    <property type="protein sequence ID" value="TFB00602.1"/>
    <property type="molecule type" value="Genomic_DNA"/>
</dbReference>
<sequence length="135" mass="14655">MPPIPSPETRTAISSKLATLIQTIESDPSFDRTSPSAGAGLFHMWDFAKRTEYMLSEVENIRQPGYEFRLPGQIKITARGDAAAQQLFNDTLTRSITLDQLISGPPMMRAMMGLAGPVSPEIQAASKAVVDAFGQ</sequence>
<evidence type="ECO:0000313" key="2">
    <source>
        <dbReference type="Proteomes" id="UP001642720"/>
    </source>
</evidence>
<reference evidence="1 2" key="1">
    <citation type="submission" date="2018-01" db="EMBL/GenBank/DDBJ databases">
        <title>Genome characterization of the sugarcane-associated fungus Trichoderma ghanense CCMA-1212 and their application in lignocelulose bioconversion.</title>
        <authorList>
            <person name="Steindorff A.S."/>
            <person name="Mendes T.D."/>
            <person name="Vilela E.S.D."/>
            <person name="Rodrigues D.S."/>
            <person name="Formighieri E.F."/>
            <person name="Melo I.S."/>
            <person name="Favaro L.C.L."/>
        </authorList>
    </citation>
    <scope>NUCLEOTIDE SEQUENCE [LARGE SCALE GENOMIC DNA]</scope>
    <source>
        <strain evidence="1 2">CCMA-1212</strain>
    </source>
</reference>
<evidence type="ECO:0000313" key="1">
    <source>
        <dbReference type="EMBL" id="TFB00602.1"/>
    </source>
</evidence>
<keyword evidence="2" id="KW-1185">Reference proteome</keyword>
<proteinExistence type="predicted"/>